<evidence type="ECO:0000313" key="2">
    <source>
        <dbReference type="Proteomes" id="UP000533724"/>
    </source>
</evidence>
<organism evidence="1 2">
    <name type="scientific">Rhizobium esperanzae</name>
    <dbReference type="NCBI Taxonomy" id="1967781"/>
    <lineage>
        <taxon>Bacteria</taxon>
        <taxon>Pseudomonadati</taxon>
        <taxon>Pseudomonadota</taxon>
        <taxon>Alphaproteobacteria</taxon>
        <taxon>Hyphomicrobiales</taxon>
        <taxon>Rhizobiaceae</taxon>
        <taxon>Rhizobium/Agrobacterium group</taxon>
        <taxon>Rhizobium</taxon>
    </lineage>
</organism>
<dbReference type="EMBL" id="JACIHI010000009">
    <property type="protein sequence ID" value="MBB4440735.1"/>
    <property type="molecule type" value="Genomic_DNA"/>
</dbReference>
<protein>
    <submittedName>
        <fullName evidence="1">Uncharacterized protein</fullName>
    </submittedName>
</protein>
<accession>A0A7W6XY93</accession>
<proteinExistence type="predicted"/>
<reference evidence="1 2" key="1">
    <citation type="submission" date="2020-08" db="EMBL/GenBank/DDBJ databases">
        <title>Genomic Encyclopedia of Type Strains, Phase IV (KMG-V): Genome sequencing to study the core and pangenomes of soil and plant-associated prokaryotes.</title>
        <authorList>
            <person name="Whitman W."/>
        </authorList>
    </citation>
    <scope>NUCLEOTIDE SEQUENCE [LARGE SCALE GENOMIC DNA]</scope>
    <source>
        <strain evidence="1 2">SEMIA 414</strain>
    </source>
</reference>
<dbReference type="AlphaFoldDB" id="A0A7W6XY93"/>
<sequence>MSTLVENNPRKAASFRGFLIMRQTDHALATGIREGMVFNDRGLRGGQALAVMAGPRAIASGGRKL</sequence>
<evidence type="ECO:0000313" key="1">
    <source>
        <dbReference type="EMBL" id="MBB4440735.1"/>
    </source>
</evidence>
<gene>
    <name evidence="1" type="ORF">GGE15_004012</name>
</gene>
<dbReference type="RefSeq" id="WP_184500364.1">
    <property type="nucleotide sequence ID" value="NZ_JACIHI010000009.1"/>
</dbReference>
<dbReference type="Proteomes" id="UP000533724">
    <property type="component" value="Unassembled WGS sequence"/>
</dbReference>
<name>A0A7W6XY93_9HYPH</name>
<comment type="caution">
    <text evidence="1">The sequence shown here is derived from an EMBL/GenBank/DDBJ whole genome shotgun (WGS) entry which is preliminary data.</text>
</comment>